<evidence type="ECO:0000256" key="2">
    <source>
        <dbReference type="ARBA" id="ARBA00023015"/>
    </source>
</evidence>
<evidence type="ECO:0000256" key="5">
    <source>
        <dbReference type="SAM" id="MobiDB-lite"/>
    </source>
</evidence>
<dbReference type="Proteomes" id="UP000248764">
    <property type="component" value="Unassembled WGS sequence"/>
</dbReference>
<feature type="region of interest" description="Disordered" evidence="5">
    <location>
        <begin position="89"/>
        <end position="139"/>
    </location>
</feature>
<dbReference type="CDD" id="cd06171">
    <property type="entry name" value="Sigma70_r4"/>
    <property type="match status" value="1"/>
</dbReference>
<keyword evidence="4" id="KW-0804">Transcription</keyword>
<dbReference type="Pfam" id="PF08281">
    <property type="entry name" value="Sigma70_r4_2"/>
    <property type="match status" value="1"/>
</dbReference>
<name>A0A2W2BL90_9ACTN</name>
<gene>
    <name evidence="7" type="ORF">C1I92_22895</name>
</gene>
<dbReference type="AlphaFoldDB" id="A0A2W2BL90"/>
<dbReference type="RefSeq" id="WP_111256968.1">
    <property type="nucleotide sequence ID" value="NZ_POTW01000067.1"/>
</dbReference>
<evidence type="ECO:0000259" key="6">
    <source>
        <dbReference type="Pfam" id="PF08281"/>
    </source>
</evidence>
<evidence type="ECO:0000256" key="4">
    <source>
        <dbReference type="ARBA" id="ARBA00023163"/>
    </source>
</evidence>
<evidence type="ECO:0000256" key="3">
    <source>
        <dbReference type="ARBA" id="ARBA00023082"/>
    </source>
</evidence>
<sequence>MRRSQSRVRRGRLWPGAPPEVAGGETAIVIRSALVSVLATLGVRQRAVVVLRYYCDLSDEQIAEILGCSPRTVRSQASRAPLARLRATAAGVARRRPRRRLAAAGGAADRPVASRLPAPPVRCRRRPFPCSPNAHSRRR</sequence>
<reference evidence="7 8" key="1">
    <citation type="submission" date="2018-01" db="EMBL/GenBank/DDBJ databases">
        <title>Draft genome sequence of Jiangella sp. GTF31.</title>
        <authorList>
            <person name="Sahin N."/>
            <person name="Ay H."/>
            <person name="Saygin H."/>
        </authorList>
    </citation>
    <scope>NUCLEOTIDE SEQUENCE [LARGE SCALE GENOMIC DNA]</scope>
    <source>
        <strain evidence="7 8">GTF31</strain>
    </source>
</reference>
<keyword evidence="2" id="KW-0805">Transcription regulation</keyword>
<evidence type="ECO:0000313" key="8">
    <source>
        <dbReference type="Proteomes" id="UP000248764"/>
    </source>
</evidence>
<accession>A0A2W2BL90</accession>
<dbReference type="GO" id="GO:0003677">
    <property type="term" value="F:DNA binding"/>
    <property type="evidence" value="ECO:0007669"/>
    <property type="project" value="InterPro"/>
</dbReference>
<dbReference type="InterPro" id="IPR036388">
    <property type="entry name" value="WH-like_DNA-bd_sf"/>
</dbReference>
<dbReference type="Gene3D" id="1.10.10.10">
    <property type="entry name" value="Winged helix-like DNA-binding domain superfamily/Winged helix DNA-binding domain"/>
    <property type="match status" value="1"/>
</dbReference>
<feature type="domain" description="RNA polymerase sigma factor 70 region 4 type 2" evidence="6">
    <location>
        <begin position="33"/>
        <end position="80"/>
    </location>
</feature>
<dbReference type="InterPro" id="IPR014284">
    <property type="entry name" value="RNA_pol_sigma-70_dom"/>
</dbReference>
<feature type="compositionally biased region" description="Low complexity" evidence="5">
    <location>
        <begin position="102"/>
        <end position="116"/>
    </location>
</feature>
<dbReference type="GO" id="GO:0016987">
    <property type="term" value="F:sigma factor activity"/>
    <property type="evidence" value="ECO:0007669"/>
    <property type="project" value="UniProtKB-KW"/>
</dbReference>
<comment type="similarity">
    <text evidence="1">Belongs to the sigma-70 factor family. ECF subfamily.</text>
</comment>
<dbReference type="GO" id="GO:0006352">
    <property type="term" value="P:DNA-templated transcription initiation"/>
    <property type="evidence" value="ECO:0007669"/>
    <property type="project" value="InterPro"/>
</dbReference>
<protein>
    <recommendedName>
        <fullName evidence="6">RNA polymerase sigma factor 70 region 4 type 2 domain-containing protein</fullName>
    </recommendedName>
</protein>
<organism evidence="7 8">
    <name type="scientific">Jiangella anatolica</name>
    <dbReference type="NCBI Taxonomy" id="2670374"/>
    <lineage>
        <taxon>Bacteria</taxon>
        <taxon>Bacillati</taxon>
        <taxon>Actinomycetota</taxon>
        <taxon>Actinomycetes</taxon>
        <taxon>Jiangellales</taxon>
        <taxon>Jiangellaceae</taxon>
        <taxon>Jiangella</taxon>
    </lineage>
</organism>
<evidence type="ECO:0000313" key="7">
    <source>
        <dbReference type="EMBL" id="PZF81074.1"/>
    </source>
</evidence>
<keyword evidence="8" id="KW-1185">Reference proteome</keyword>
<dbReference type="InterPro" id="IPR013249">
    <property type="entry name" value="RNA_pol_sigma70_r4_t2"/>
</dbReference>
<dbReference type="SUPFAM" id="SSF88659">
    <property type="entry name" value="Sigma3 and sigma4 domains of RNA polymerase sigma factors"/>
    <property type="match status" value="1"/>
</dbReference>
<dbReference type="InterPro" id="IPR013324">
    <property type="entry name" value="RNA_pol_sigma_r3/r4-like"/>
</dbReference>
<keyword evidence="3" id="KW-0731">Sigma factor</keyword>
<dbReference type="NCBIfam" id="TIGR02937">
    <property type="entry name" value="sigma70-ECF"/>
    <property type="match status" value="1"/>
</dbReference>
<dbReference type="EMBL" id="POTW01000067">
    <property type="protein sequence ID" value="PZF81074.1"/>
    <property type="molecule type" value="Genomic_DNA"/>
</dbReference>
<comment type="caution">
    <text evidence="7">The sequence shown here is derived from an EMBL/GenBank/DDBJ whole genome shotgun (WGS) entry which is preliminary data.</text>
</comment>
<proteinExistence type="inferred from homology"/>
<evidence type="ECO:0000256" key="1">
    <source>
        <dbReference type="ARBA" id="ARBA00010641"/>
    </source>
</evidence>